<dbReference type="Proteomes" id="UP000279541">
    <property type="component" value="Chromosome"/>
</dbReference>
<dbReference type="EMBL" id="CP033926">
    <property type="protein sequence ID" value="AZA99183.1"/>
    <property type="molecule type" value="Genomic_DNA"/>
</dbReference>
<dbReference type="AlphaFoldDB" id="A0A1N7HTA9"/>
<reference evidence="2 5" key="2">
    <citation type="submission" date="2018-11" db="EMBL/GenBank/DDBJ databases">
        <title>Proposal to divide the Flavobacteriaceae and reorganize its genera based on Amino Acid Identity values calculated from whole genome sequences.</title>
        <authorList>
            <person name="Nicholson A.C."/>
            <person name="Gulvik C.A."/>
            <person name="Whitney A.M."/>
            <person name="Humrighouse B.W."/>
            <person name="Bell M."/>
            <person name="Holmes B."/>
            <person name="Steigerwalt A.G."/>
            <person name="Villarma A."/>
            <person name="Sheth M."/>
            <person name="Batra D."/>
            <person name="Pryor J."/>
            <person name="Bernardet J.-F."/>
            <person name="Hugo C."/>
            <person name="Kampfer P."/>
            <person name="Newman J."/>
            <person name="McQuiston J.R."/>
        </authorList>
    </citation>
    <scope>NUCLEOTIDE SEQUENCE [LARGE SCALE GENOMIC DNA]</scope>
    <source>
        <strain evidence="2 5">DSM 16927</strain>
    </source>
</reference>
<protein>
    <recommendedName>
        <fullName evidence="6">DUF333 domain-containing protein</fullName>
    </recommendedName>
</protein>
<evidence type="ECO:0000313" key="3">
    <source>
        <dbReference type="EMBL" id="SIS28053.1"/>
    </source>
</evidence>
<dbReference type="KEGG" id="cjt:EG359_06000"/>
<accession>A0A1N7HTA9</accession>
<sequence>MKKLLIPVLTVAVGIGAAFAGNQVSKSSKIIPTFRIEGNQCVQVEQDCDNAGSFLCTLDGSSSVQLYQFKLNETTCSTEMHRSQP</sequence>
<dbReference type="InterPro" id="IPR045391">
    <property type="entry name" value="DUF6520"/>
</dbReference>
<evidence type="ECO:0000313" key="2">
    <source>
        <dbReference type="EMBL" id="AZA99183.1"/>
    </source>
</evidence>
<feature type="chain" id="PRO_5044563224" description="DUF333 domain-containing protein" evidence="1">
    <location>
        <begin position="21"/>
        <end position="85"/>
    </location>
</feature>
<proteinExistence type="predicted"/>
<keyword evidence="1" id="KW-0732">Signal</keyword>
<dbReference type="RefSeq" id="WP_076351028.1">
    <property type="nucleotide sequence ID" value="NZ_CP033926.1"/>
</dbReference>
<feature type="signal peptide" evidence="1">
    <location>
        <begin position="1"/>
        <end position="20"/>
    </location>
</feature>
<evidence type="ECO:0000313" key="5">
    <source>
        <dbReference type="Proteomes" id="UP000279541"/>
    </source>
</evidence>
<dbReference type="EMBL" id="FTNZ01000001">
    <property type="protein sequence ID" value="SIS28053.1"/>
    <property type="molecule type" value="Genomic_DNA"/>
</dbReference>
<dbReference type="GeneID" id="99067309"/>
<organism evidence="3 4">
    <name type="scientific">Chryseobacterium joostei</name>
    <dbReference type="NCBI Taxonomy" id="112234"/>
    <lineage>
        <taxon>Bacteria</taxon>
        <taxon>Pseudomonadati</taxon>
        <taxon>Bacteroidota</taxon>
        <taxon>Flavobacteriia</taxon>
        <taxon>Flavobacteriales</taxon>
        <taxon>Weeksellaceae</taxon>
        <taxon>Chryseobacterium group</taxon>
        <taxon>Chryseobacterium</taxon>
    </lineage>
</organism>
<reference evidence="3 4" key="1">
    <citation type="submission" date="2017-01" db="EMBL/GenBank/DDBJ databases">
        <authorList>
            <person name="Mah S.A."/>
            <person name="Swanson W.J."/>
            <person name="Moy G.W."/>
            <person name="Vacquier V.D."/>
        </authorList>
    </citation>
    <scope>NUCLEOTIDE SEQUENCE [LARGE SCALE GENOMIC DNA]</scope>
    <source>
        <strain evidence="3 4">DSM 16927</strain>
    </source>
</reference>
<dbReference type="Proteomes" id="UP000186106">
    <property type="component" value="Unassembled WGS sequence"/>
</dbReference>
<dbReference type="Pfam" id="PF20130">
    <property type="entry name" value="DUF6520"/>
    <property type="match status" value="1"/>
</dbReference>
<evidence type="ECO:0000313" key="4">
    <source>
        <dbReference type="Proteomes" id="UP000186106"/>
    </source>
</evidence>
<evidence type="ECO:0000256" key="1">
    <source>
        <dbReference type="SAM" id="SignalP"/>
    </source>
</evidence>
<gene>
    <name evidence="2" type="ORF">EG359_06000</name>
    <name evidence="3" type="ORF">SAMN05421768_101159</name>
</gene>
<name>A0A1N7HTA9_9FLAO</name>
<keyword evidence="5" id="KW-1185">Reference proteome</keyword>
<evidence type="ECO:0008006" key="6">
    <source>
        <dbReference type="Google" id="ProtNLM"/>
    </source>
</evidence>
<dbReference type="OrthoDB" id="1270512at2"/>